<organism evidence="3 4">
    <name type="scientific">Trifolium subterraneum</name>
    <name type="common">Subterranean clover</name>
    <dbReference type="NCBI Taxonomy" id="3900"/>
    <lineage>
        <taxon>Eukaryota</taxon>
        <taxon>Viridiplantae</taxon>
        <taxon>Streptophyta</taxon>
        <taxon>Embryophyta</taxon>
        <taxon>Tracheophyta</taxon>
        <taxon>Spermatophyta</taxon>
        <taxon>Magnoliopsida</taxon>
        <taxon>eudicotyledons</taxon>
        <taxon>Gunneridae</taxon>
        <taxon>Pentapetalae</taxon>
        <taxon>rosids</taxon>
        <taxon>fabids</taxon>
        <taxon>Fabales</taxon>
        <taxon>Fabaceae</taxon>
        <taxon>Papilionoideae</taxon>
        <taxon>50 kb inversion clade</taxon>
        <taxon>NPAAA clade</taxon>
        <taxon>Hologalegina</taxon>
        <taxon>IRL clade</taxon>
        <taxon>Trifolieae</taxon>
        <taxon>Trifolium</taxon>
    </lineage>
</organism>
<feature type="coiled-coil region" evidence="1">
    <location>
        <begin position="120"/>
        <end position="147"/>
    </location>
</feature>
<keyword evidence="1" id="KW-0175">Coiled coil</keyword>
<name>A0A2Z6NK73_TRISU</name>
<dbReference type="AlphaFoldDB" id="A0A2Z6NK73"/>
<dbReference type="GO" id="GO:0009535">
    <property type="term" value="C:chloroplast thylakoid membrane"/>
    <property type="evidence" value="ECO:0007669"/>
    <property type="project" value="TreeGrafter"/>
</dbReference>
<reference evidence="4" key="1">
    <citation type="journal article" date="2017" name="Front. Plant Sci.">
        <title>Climate Clever Clovers: New Paradigm to Reduce the Environmental Footprint of Ruminants by Breeding Low Methanogenic Forages Utilizing Haplotype Variation.</title>
        <authorList>
            <person name="Kaur P."/>
            <person name="Appels R."/>
            <person name="Bayer P.E."/>
            <person name="Keeble-Gagnere G."/>
            <person name="Wang J."/>
            <person name="Hirakawa H."/>
            <person name="Shirasawa K."/>
            <person name="Vercoe P."/>
            <person name="Stefanova K."/>
            <person name="Durmic Z."/>
            <person name="Nichols P."/>
            <person name="Revell C."/>
            <person name="Isobe S.N."/>
            <person name="Edwards D."/>
            <person name="Erskine W."/>
        </authorList>
    </citation>
    <scope>NUCLEOTIDE SEQUENCE [LARGE SCALE GENOMIC DNA]</scope>
    <source>
        <strain evidence="4">cv. Daliak</strain>
    </source>
</reference>
<gene>
    <name evidence="3" type="ORF">TSUD_311080</name>
</gene>
<evidence type="ECO:0000313" key="3">
    <source>
        <dbReference type="EMBL" id="GAU30157.1"/>
    </source>
</evidence>
<keyword evidence="4" id="KW-1185">Reference proteome</keyword>
<evidence type="ECO:0000313" key="4">
    <source>
        <dbReference type="Proteomes" id="UP000242715"/>
    </source>
</evidence>
<sequence>MASSVAAAVSTSFLLTKSASSTNKMNHSHFKIKPPGLSLNLNHQRRMQFSSTRRPLIVQATYSDDGRPSSASVFVGGFILGGLIVGTLGCVYAPQISNAIAGTDKKELMRKLPKFIYDEEKALEKTRKVLANKIEQLNAAIDEISSQLRSEQTPNGVAVNSDEVEAAT</sequence>
<dbReference type="InterPro" id="IPR040377">
    <property type="entry name" value="Ssl2009-like"/>
</dbReference>
<dbReference type="PANTHER" id="PTHR34048:SF5">
    <property type="entry name" value="INNER MEMBRANE LOCALIZED PROTEIN"/>
    <property type="match status" value="1"/>
</dbReference>
<dbReference type="OrthoDB" id="1700403at2759"/>
<keyword evidence="2" id="KW-1133">Transmembrane helix</keyword>
<proteinExistence type="predicted"/>
<dbReference type="PANTHER" id="PTHR34048">
    <property type="entry name" value="LOW-DENSITY RECEPTOR-LIKE PROTEIN"/>
    <property type="match status" value="1"/>
</dbReference>
<feature type="transmembrane region" description="Helical" evidence="2">
    <location>
        <begin position="71"/>
        <end position="93"/>
    </location>
</feature>
<accession>A0A2Z6NK73</accession>
<dbReference type="GO" id="GO:0009706">
    <property type="term" value="C:chloroplast inner membrane"/>
    <property type="evidence" value="ECO:0007669"/>
    <property type="project" value="TreeGrafter"/>
</dbReference>
<dbReference type="Proteomes" id="UP000242715">
    <property type="component" value="Unassembled WGS sequence"/>
</dbReference>
<dbReference type="EMBL" id="DF973420">
    <property type="protein sequence ID" value="GAU30157.1"/>
    <property type="molecule type" value="Genomic_DNA"/>
</dbReference>
<keyword evidence="2" id="KW-0812">Transmembrane</keyword>
<protein>
    <submittedName>
        <fullName evidence="3">Uncharacterized protein</fullName>
    </submittedName>
</protein>
<keyword evidence="2" id="KW-0472">Membrane</keyword>
<evidence type="ECO:0000256" key="2">
    <source>
        <dbReference type="SAM" id="Phobius"/>
    </source>
</evidence>
<evidence type="ECO:0000256" key="1">
    <source>
        <dbReference type="SAM" id="Coils"/>
    </source>
</evidence>